<accession>A0AAU7J9Y6</accession>
<dbReference type="EMBL" id="CP157484">
    <property type="protein sequence ID" value="XBO37000.1"/>
    <property type="molecule type" value="Genomic_DNA"/>
</dbReference>
<evidence type="ECO:0000313" key="1">
    <source>
        <dbReference type="EMBL" id="XBO37000.1"/>
    </source>
</evidence>
<protein>
    <submittedName>
        <fullName evidence="1">Uncharacterized protein</fullName>
    </submittedName>
</protein>
<dbReference type="AlphaFoldDB" id="A0AAU7J9Y6"/>
<proteinExistence type="predicted"/>
<reference evidence="1" key="1">
    <citation type="submission" date="2024-05" db="EMBL/GenBank/DDBJ databases">
        <authorList>
            <person name="Kim S."/>
            <person name="Heo J."/>
            <person name="Choi H."/>
            <person name="Choi Y."/>
            <person name="Kwon S.-W."/>
            <person name="Kim Y."/>
        </authorList>
    </citation>
    <scope>NUCLEOTIDE SEQUENCE</scope>
    <source>
        <strain evidence="1">KACC 23698</strain>
    </source>
</reference>
<dbReference type="RefSeq" id="WP_406853822.1">
    <property type="nucleotide sequence ID" value="NZ_CP157484.1"/>
</dbReference>
<gene>
    <name evidence="1" type="ORF">ABEG18_14775</name>
</gene>
<organism evidence="1">
    <name type="scientific">Alsobacter sp. KACC 23698</name>
    <dbReference type="NCBI Taxonomy" id="3149229"/>
    <lineage>
        <taxon>Bacteria</taxon>
        <taxon>Pseudomonadati</taxon>
        <taxon>Pseudomonadota</taxon>
        <taxon>Alphaproteobacteria</taxon>
        <taxon>Hyphomicrobiales</taxon>
        <taxon>Alsobacteraceae</taxon>
        <taxon>Alsobacter</taxon>
    </lineage>
</organism>
<name>A0AAU7J9Y6_9HYPH</name>
<sequence>MPVPNIFDPFDMLGRLGGGVSVPVTQDIRPVWFPTTITFAGSAPVETRVVSDVASYGRQLGLITEVVLALAGQASLSPEASRSRDRLAGIAKRIEAVKKAVAGEPGAEAELALDRLEQADPRGYSALLKRRSGPKNSG</sequence>